<dbReference type="RefSeq" id="WP_338550662.1">
    <property type="nucleotide sequence ID" value="NZ_CP146069.1"/>
</dbReference>
<name>A0ABZ2HKJ3_9RHOB</name>
<gene>
    <name evidence="1" type="ORF">RZ517_06555</name>
</gene>
<accession>A0ABZ2HKJ3</accession>
<evidence type="ECO:0000313" key="2">
    <source>
        <dbReference type="Proteomes" id="UP001364156"/>
    </source>
</evidence>
<dbReference type="Pfam" id="PF14137">
    <property type="entry name" value="DUF4304"/>
    <property type="match status" value="1"/>
</dbReference>
<dbReference type="Proteomes" id="UP001364156">
    <property type="component" value="Chromosome"/>
</dbReference>
<dbReference type="InterPro" id="IPR025412">
    <property type="entry name" value="DUF4304"/>
</dbReference>
<dbReference type="EMBL" id="CP146069">
    <property type="protein sequence ID" value="WWR47827.1"/>
    <property type="molecule type" value="Genomic_DNA"/>
</dbReference>
<reference evidence="1 2" key="1">
    <citation type="submission" date="2023-10" db="EMBL/GenBank/DDBJ databases">
        <title>Roseovarius strain S88 nov., isolated from a marine algae.</title>
        <authorList>
            <person name="Lee M.W."/>
            <person name="Lee J.K."/>
            <person name="Kim J.M."/>
            <person name="Choi D.G."/>
            <person name="Baek J.H."/>
            <person name="Bayburt H."/>
            <person name="Jung J.J."/>
            <person name="Han D.M."/>
            <person name="Jeon C.O."/>
        </authorList>
    </citation>
    <scope>NUCLEOTIDE SEQUENCE [LARGE SCALE GENOMIC DNA]</scope>
    <source>
        <strain evidence="1 2">S88</strain>
    </source>
</reference>
<sequence length="210" mass="23445">MTKSTKTPSFSEDARAISAFMGERLKPLGFKKRRNGFNKRLDNGLIHQISIFSVGAYSIDHGKFYIHAGCYVAEAELYRKNVTEPKWVTDALCTVRGVFPENYLSLSKVAAKLSMLTPHVDNVLEALASFDSYDGITGDTNIADQLSPKRSLWFETPQPIVKARIQISREDAVGASRTIQQYLATKKAAEKPHLAHIKVVVEWAEEMGLL</sequence>
<evidence type="ECO:0000313" key="1">
    <source>
        <dbReference type="EMBL" id="WWR47827.1"/>
    </source>
</evidence>
<protein>
    <submittedName>
        <fullName evidence="1">DUF4304 domain-containing protein</fullName>
    </submittedName>
</protein>
<organism evidence="1 2">
    <name type="scientific">Roseovarius phycicola</name>
    <dbReference type="NCBI Taxonomy" id="3080976"/>
    <lineage>
        <taxon>Bacteria</taxon>
        <taxon>Pseudomonadati</taxon>
        <taxon>Pseudomonadota</taxon>
        <taxon>Alphaproteobacteria</taxon>
        <taxon>Rhodobacterales</taxon>
        <taxon>Roseobacteraceae</taxon>
        <taxon>Roseovarius</taxon>
    </lineage>
</organism>
<keyword evidence="2" id="KW-1185">Reference proteome</keyword>
<proteinExistence type="predicted"/>